<keyword evidence="7" id="KW-0812">Transmembrane</keyword>
<evidence type="ECO:0000313" key="10">
    <source>
        <dbReference type="Proteomes" id="UP000256478"/>
    </source>
</evidence>
<gene>
    <name evidence="9" type="primary">ccoG</name>
    <name evidence="9" type="ORF">DXX93_18225</name>
</gene>
<dbReference type="PANTHER" id="PTHR30176:SF3">
    <property type="entry name" value="FERREDOXIN-TYPE PROTEIN NAPH"/>
    <property type="match status" value="1"/>
</dbReference>
<dbReference type="InterPro" id="IPR017896">
    <property type="entry name" value="4Fe4S_Fe-S-bd"/>
</dbReference>
<feature type="transmembrane region" description="Helical" evidence="7">
    <location>
        <begin position="329"/>
        <end position="348"/>
    </location>
</feature>
<evidence type="ECO:0000256" key="3">
    <source>
        <dbReference type="ARBA" id="ARBA00022723"/>
    </source>
</evidence>
<dbReference type="Gene3D" id="2.60.40.10">
    <property type="entry name" value="Immunoglobulins"/>
    <property type="match status" value="1"/>
</dbReference>
<dbReference type="InterPro" id="IPR014116">
    <property type="entry name" value="Cyt_c_oxidase_cbb3_FixG"/>
</dbReference>
<evidence type="ECO:0000256" key="5">
    <source>
        <dbReference type="ARBA" id="ARBA00023004"/>
    </source>
</evidence>
<reference evidence="9 10" key="1">
    <citation type="submission" date="2018-08" db="EMBL/GenBank/DDBJ databases">
        <title>Thalassotalea euphylliae genome.</title>
        <authorList>
            <person name="Summers S."/>
            <person name="Rice S.A."/>
            <person name="Freckelton M.L."/>
            <person name="Nedved B.T."/>
            <person name="Hadfield M.G."/>
        </authorList>
    </citation>
    <scope>NUCLEOTIDE SEQUENCE [LARGE SCALE GENOMIC DNA]</scope>
    <source>
        <strain evidence="9 10">H1</strain>
    </source>
</reference>
<comment type="caution">
    <text evidence="9">The sequence shown here is derived from an EMBL/GenBank/DDBJ whole genome shotgun (WGS) entry which is preliminary data.</text>
</comment>
<evidence type="ECO:0000256" key="6">
    <source>
        <dbReference type="ARBA" id="ARBA00023014"/>
    </source>
</evidence>
<dbReference type="InterPro" id="IPR017900">
    <property type="entry name" value="4Fe4S_Fe_S_CS"/>
</dbReference>
<dbReference type="Proteomes" id="UP000256478">
    <property type="component" value="Unassembled WGS sequence"/>
</dbReference>
<dbReference type="Pfam" id="PF11614">
    <property type="entry name" value="FixG_C"/>
    <property type="match status" value="1"/>
</dbReference>
<dbReference type="InterPro" id="IPR013783">
    <property type="entry name" value="Ig-like_fold"/>
</dbReference>
<protein>
    <submittedName>
        <fullName evidence="9">Cytochrome c oxidase accessory protein CcoG</fullName>
    </submittedName>
</protein>
<keyword evidence="3" id="KW-0479">Metal-binding</keyword>
<dbReference type="InterPro" id="IPR051684">
    <property type="entry name" value="Electron_Trans/Redox"/>
</dbReference>
<dbReference type="RefSeq" id="WP_116009352.1">
    <property type="nucleotide sequence ID" value="NZ_QUOU01000001.1"/>
</dbReference>
<name>A0A3E0TV34_9GAMM</name>
<dbReference type="PANTHER" id="PTHR30176">
    <property type="entry name" value="FERREDOXIN-TYPE PROTEIN NAPH"/>
    <property type="match status" value="1"/>
</dbReference>
<dbReference type="EMBL" id="QUOU01000001">
    <property type="protein sequence ID" value="REL28314.1"/>
    <property type="molecule type" value="Genomic_DNA"/>
</dbReference>
<dbReference type="InterPro" id="IPR009051">
    <property type="entry name" value="Helical_ferredxn"/>
</dbReference>
<dbReference type="GO" id="GO:0046872">
    <property type="term" value="F:metal ion binding"/>
    <property type="evidence" value="ECO:0007669"/>
    <property type="project" value="UniProtKB-KW"/>
</dbReference>
<accession>A0A3E0TV34</accession>
<keyword evidence="4" id="KW-0249">Electron transport</keyword>
<feature type="transmembrane region" description="Helical" evidence="7">
    <location>
        <begin position="184"/>
        <end position="202"/>
    </location>
</feature>
<evidence type="ECO:0000256" key="7">
    <source>
        <dbReference type="SAM" id="Phobius"/>
    </source>
</evidence>
<dbReference type="GO" id="GO:0051539">
    <property type="term" value="F:4 iron, 4 sulfur cluster binding"/>
    <property type="evidence" value="ECO:0007669"/>
    <property type="project" value="UniProtKB-KW"/>
</dbReference>
<evidence type="ECO:0000259" key="8">
    <source>
        <dbReference type="PROSITE" id="PS51379"/>
    </source>
</evidence>
<dbReference type="SUPFAM" id="SSF54862">
    <property type="entry name" value="4Fe-4S ferredoxins"/>
    <property type="match status" value="1"/>
</dbReference>
<dbReference type="PROSITE" id="PS51379">
    <property type="entry name" value="4FE4S_FER_2"/>
    <property type="match status" value="1"/>
</dbReference>
<dbReference type="NCBIfam" id="TIGR02745">
    <property type="entry name" value="ccoG_rdxA_fixG"/>
    <property type="match status" value="1"/>
</dbReference>
<feature type="domain" description="4Fe-4S ferredoxin-type" evidence="8">
    <location>
        <begin position="252"/>
        <end position="280"/>
    </location>
</feature>
<keyword evidence="7" id="KW-1133">Transmembrane helix</keyword>
<proteinExistence type="predicted"/>
<keyword evidence="5" id="KW-0408">Iron</keyword>
<organism evidence="9 10">
    <name type="scientific">Thalassotalea euphylliae</name>
    <dbReference type="NCBI Taxonomy" id="1655234"/>
    <lineage>
        <taxon>Bacteria</taxon>
        <taxon>Pseudomonadati</taxon>
        <taxon>Pseudomonadota</taxon>
        <taxon>Gammaproteobacteria</taxon>
        <taxon>Alteromonadales</taxon>
        <taxon>Colwelliaceae</taxon>
        <taxon>Thalassotalea</taxon>
    </lineage>
</organism>
<evidence type="ECO:0000256" key="1">
    <source>
        <dbReference type="ARBA" id="ARBA00022448"/>
    </source>
</evidence>
<dbReference type="GO" id="GO:0005886">
    <property type="term" value="C:plasma membrane"/>
    <property type="evidence" value="ECO:0007669"/>
    <property type="project" value="TreeGrafter"/>
</dbReference>
<keyword evidence="7" id="KW-0472">Membrane</keyword>
<dbReference type="AlphaFoldDB" id="A0A3E0TV34"/>
<feature type="transmembrane region" description="Helical" evidence="7">
    <location>
        <begin position="154"/>
        <end position="172"/>
    </location>
</feature>
<dbReference type="Pfam" id="PF13746">
    <property type="entry name" value="Fer4_18"/>
    <property type="match status" value="1"/>
</dbReference>
<feature type="transmembrane region" description="Helical" evidence="7">
    <location>
        <begin position="36"/>
        <end position="53"/>
    </location>
</feature>
<keyword evidence="6" id="KW-0411">Iron-sulfur</keyword>
<feature type="transmembrane region" description="Helical" evidence="7">
    <location>
        <begin position="74"/>
        <end position="96"/>
    </location>
</feature>
<sequence length="460" mass="52660">MKFDIKEEDMIIKPYKHDEGIYVRLQQGFYAKLRKYSSMILMLIFVLIPWFPYQGQQAILLDVAAQQFRIFSITFFPQDLTALAALFMVGAFALFFFTTWLGRVWCGFMCPQTIWMFLFIWVEEKVEGNRNQRIRLDKQEWNADKIKKKAAKHLAWLVLSFFTALTFMSYFIPVKTLYSELFSLSWSGLVYFWVGLFALCTWGNAGFLREKMCIYMCPYSRFQSAMFDKNTLLIAYDKVRGENRGRRKRKDDPKALGLGDCVDCNLCVDVCPAGIDIRNGLQYECISCGACVDACNQTMSQFNYQKGLISFTNENALAGKTVSAFRPKILAYGAFTFAMFVLMGFFIATRSPIEASVLRDRNVLYRTTFDGHIENSYQLKLTNKLQHAESFTLSIEGQDDIELSLSEPLNAQALEMLVVPFTLTAPPEHLPQGVTSLNIRITASNSDDVDVTKSIKFYAG</sequence>
<evidence type="ECO:0000313" key="9">
    <source>
        <dbReference type="EMBL" id="REL28314.1"/>
    </source>
</evidence>
<keyword evidence="1" id="KW-0813">Transport</keyword>
<evidence type="ECO:0000256" key="4">
    <source>
        <dbReference type="ARBA" id="ARBA00022982"/>
    </source>
</evidence>
<dbReference type="InterPro" id="IPR032879">
    <property type="entry name" value="FixG_C"/>
</dbReference>
<dbReference type="PROSITE" id="PS00198">
    <property type="entry name" value="4FE4S_FER_1"/>
    <property type="match status" value="1"/>
</dbReference>
<dbReference type="OrthoDB" id="9811700at2"/>
<evidence type="ECO:0000256" key="2">
    <source>
        <dbReference type="ARBA" id="ARBA00022485"/>
    </source>
</evidence>
<dbReference type="Gene3D" id="1.10.1060.10">
    <property type="entry name" value="Alpha-helical ferredoxin"/>
    <property type="match status" value="1"/>
</dbReference>
<dbReference type="Pfam" id="PF12801">
    <property type="entry name" value="Fer4_5"/>
    <property type="match status" value="1"/>
</dbReference>
<keyword evidence="2" id="KW-0004">4Fe-4S</keyword>